<evidence type="ECO:0000313" key="2">
    <source>
        <dbReference type="EMBL" id="AGZ43946.1"/>
    </source>
</evidence>
<dbReference type="Proteomes" id="UP000017746">
    <property type="component" value="Chromosome"/>
</dbReference>
<dbReference type="KEGG" id="afs:AFR_28425"/>
<dbReference type="EMBL" id="CP006272">
    <property type="protein sequence ID" value="AGZ43946.1"/>
    <property type="molecule type" value="Genomic_DNA"/>
</dbReference>
<reference evidence="2 3" key="1">
    <citation type="journal article" date="2014" name="J. Biotechnol.">
        <title>Complete genome sequence of the actinobacterium Actinoplanes friuliensis HAG 010964, producer of the lipopeptide antibiotic friulimycin.</title>
        <authorList>
            <person name="Ruckert C."/>
            <person name="Szczepanowski R."/>
            <person name="Albersmeier A."/>
            <person name="Goesmann A."/>
            <person name="Fischer N."/>
            <person name="Steinkamper A."/>
            <person name="Puhler A."/>
            <person name="Biener R."/>
            <person name="Schwartz D."/>
            <person name="Kalinowski J."/>
        </authorList>
    </citation>
    <scope>NUCLEOTIDE SEQUENCE [LARGE SCALE GENOMIC DNA]</scope>
    <source>
        <strain evidence="2 3">DSM 7358</strain>
    </source>
</reference>
<evidence type="ECO:0000256" key="1">
    <source>
        <dbReference type="SAM" id="MobiDB-lite"/>
    </source>
</evidence>
<dbReference type="PATRIC" id="fig|1246995.3.peg.5763"/>
<protein>
    <recommendedName>
        <fullName evidence="4">DUF2267 domain-containing protein</fullName>
    </recommendedName>
</protein>
<dbReference type="InterPro" id="IPR018727">
    <property type="entry name" value="DUF2267"/>
</dbReference>
<accession>U5W7L8</accession>
<dbReference type="InterPro" id="IPR038282">
    <property type="entry name" value="DUF2267_sf"/>
</dbReference>
<keyword evidence="3" id="KW-1185">Reference proteome</keyword>
<gene>
    <name evidence="2" type="ORF">AFR_28425</name>
</gene>
<organism evidence="2 3">
    <name type="scientific">Actinoplanes friuliensis DSM 7358</name>
    <dbReference type="NCBI Taxonomy" id="1246995"/>
    <lineage>
        <taxon>Bacteria</taxon>
        <taxon>Bacillati</taxon>
        <taxon>Actinomycetota</taxon>
        <taxon>Actinomycetes</taxon>
        <taxon>Micromonosporales</taxon>
        <taxon>Micromonosporaceae</taxon>
        <taxon>Actinoplanes</taxon>
    </lineage>
</organism>
<sequence>MHRDDLLTQVRICARLHGRNQARRVVRAVMQALEKRLSPTAFAELAAQLPADIGVTMSGRHIDQCTAQQLIREVAEELHVPEPDAAFYLRVTFEQLNAFCRGVTPAQLAALLPGDLRGLLSARSADPAQRPRQFVLLLAPAVATLTLKAPDREPTPQPVRRKVRAALPNAALTSSAES</sequence>
<dbReference type="HOGENOM" id="CLU_1507536_0_0_11"/>
<proteinExistence type="predicted"/>
<feature type="region of interest" description="Disordered" evidence="1">
    <location>
        <begin position="150"/>
        <end position="178"/>
    </location>
</feature>
<name>U5W7L8_9ACTN</name>
<dbReference type="AlphaFoldDB" id="U5W7L8"/>
<dbReference type="Gene3D" id="1.10.490.110">
    <property type="entry name" value="Uncharacterized conserved protein DUF2267"/>
    <property type="match status" value="2"/>
</dbReference>
<evidence type="ECO:0000313" key="3">
    <source>
        <dbReference type="Proteomes" id="UP000017746"/>
    </source>
</evidence>
<dbReference type="Pfam" id="PF10025">
    <property type="entry name" value="DUF2267"/>
    <property type="match status" value="1"/>
</dbReference>
<dbReference type="eggNOG" id="COG5502">
    <property type="taxonomic scope" value="Bacteria"/>
</dbReference>
<evidence type="ECO:0008006" key="4">
    <source>
        <dbReference type="Google" id="ProtNLM"/>
    </source>
</evidence>
<dbReference type="RefSeq" id="WP_023560283.1">
    <property type="nucleotide sequence ID" value="NC_022657.1"/>
</dbReference>
<dbReference type="OrthoDB" id="3298681at2"/>